<protein>
    <submittedName>
        <fullName evidence="2">Bifunctional DNA primase/polymerase</fullName>
    </submittedName>
</protein>
<dbReference type="CDD" id="cd04859">
    <property type="entry name" value="Prim_Pol"/>
    <property type="match status" value="1"/>
</dbReference>
<dbReference type="RefSeq" id="WP_349245934.1">
    <property type="nucleotide sequence ID" value="NZ_JASCXX010000021.1"/>
</dbReference>
<organism evidence="2 3">
    <name type="scientific">Anaerobaca lacustris</name>
    <dbReference type="NCBI Taxonomy" id="3044600"/>
    <lineage>
        <taxon>Bacteria</taxon>
        <taxon>Pseudomonadati</taxon>
        <taxon>Planctomycetota</taxon>
        <taxon>Phycisphaerae</taxon>
        <taxon>Sedimentisphaerales</taxon>
        <taxon>Anaerobacaceae</taxon>
        <taxon>Anaerobaca</taxon>
    </lineage>
</organism>
<sequence length="377" mass="43298">MGQECTLLRCARYYADRLGWCIIPVPGDQKQARIKWGRYQKARPEPKQIQRWFGNGQALNMAVVLGPVSGGLTCRDFDVPGSYMAWTKTHPDLAGLLPTVRTGKGYHVYCHSDWDSIKHLGDGELRGGRGYCMLPPSVHPDGPAYEWIIRPTAENLVAVDPERAGFLANGEHVTENTEKSEQTEQTEAIVWGEYVEEAIRETLPREYGTRNRKVFEFARTLKSLPQFADADPRELREILKIWHSRARPNIRTREFSETWIDFLKAWPRVRYAKGKEPMMEAFRKAVEGEPPRIAVMKYPDSRTLQTFVSLCRQLQRAAGHQPFYLSCRTAGKLFNVSHMQANRWLFVLVADEILQEIEKGGTQKNPRNATRFRYIGD</sequence>
<dbReference type="Proteomes" id="UP001431776">
    <property type="component" value="Unassembled WGS sequence"/>
</dbReference>
<dbReference type="InterPro" id="IPR015330">
    <property type="entry name" value="DNA_primase/pol_bifunc_N"/>
</dbReference>
<proteinExistence type="predicted"/>
<dbReference type="Gene3D" id="3.30.720.160">
    <property type="entry name" value="Bifunctional DNA primase/polymerase, N-terminal"/>
    <property type="match status" value="1"/>
</dbReference>
<dbReference type="EMBL" id="JASCXX010000021">
    <property type="protein sequence ID" value="MDI6450523.1"/>
    <property type="molecule type" value="Genomic_DNA"/>
</dbReference>
<keyword evidence="3" id="KW-1185">Reference proteome</keyword>
<name>A0AAW6U5T0_9BACT</name>
<dbReference type="SMART" id="SM00943">
    <property type="entry name" value="Prim-Pol"/>
    <property type="match status" value="1"/>
</dbReference>
<feature type="domain" description="DNA primase/polymerase bifunctional N-terminal" evidence="1">
    <location>
        <begin position="11"/>
        <end position="164"/>
    </location>
</feature>
<evidence type="ECO:0000313" key="3">
    <source>
        <dbReference type="Proteomes" id="UP001431776"/>
    </source>
</evidence>
<gene>
    <name evidence="2" type="ORF">QJ522_15795</name>
</gene>
<accession>A0AAW6U5T0</accession>
<dbReference type="AlphaFoldDB" id="A0AAW6U5T0"/>
<comment type="caution">
    <text evidence="2">The sequence shown here is derived from an EMBL/GenBank/DDBJ whole genome shotgun (WGS) entry which is preliminary data.</text>
</comment>
<dbReference type="SUPFAM" id="SSF56747">
    <property type="entry name" value="Prim-pol domain"/>
    <property type="match status" value="1"/>
</dbReference>
<dbReference type="Pfam" id="PF09250">
    <property type="entry name" value="Prim-Pol"/>
    <property type="match status" value="1"/>
</dbReference>
<evidence type="ECO:0000259" key="1">
    <source>
        <dbReference type="SMART" id="SM00943"/>
    </source>
</evidence>
<reference evidence="2" key="1">
    <citation type="submission" date="2023-05" db="EMBL/GenBank/DDBJ databases">
        <title>Anaerotaeda fermentans gen. nov., sp. nov., a novel anaerobic planctomycete of the new family within the order Sedimentisphaerales isolated from Taman Peninsula, Russia.</title>
        <authorList>
            <person name="Khomyakova M.A."/>
            <person name="Merkel A.Y."/>
            <person name="Slobodkin A.I."/>
        </authorList>
    </citation>
    <scope>NUCLEOTIDE SEQUENCE</scope>
    <source>
        <strain evidence="2">M17dextr</strain>
    </source>
</reference>
<evidence type="ECO:0000313" key="2">
    <source>
        <dbReference type="EMBL" id="MDI6450523.1"/>
    </source>
</evidence>